<feature type="domain" description="HTH marR-type" evidence="4">
    <location>
        <begin position="1"/>
        <end position="138"/>
    </location>
</feature>
<dbReference type="SUPFAM" id="SSF46785">
    <property type="entry name" value="Winged helix' DNA-binding domain"/>
    <property type="match status" value="1"/>
</dbReference>
<dbReference type="RefSeq" id="WP_075099433.1">
    <property type="nucleotide sequence ID" value="NZ_CAKOCW010000049.1"/>
</dbReference>
<reference evidence="7 10" key="4">
    <citation type="submission" date="2019-03" db="EMBL/GenBank/DDBJ databases">
        <title>Diversity of the mouse oral microbiome.</title>
        <authorList>
            <person name="Joseph S."/>
            <person name="Aduse-Opoku J."/>
            <person name="Curtis M."/>
            <person name="Wade W."/>
            <person name="Hashim A."/>
        </authorList>
    </citation>
    <scope>NUCLEOTIDE SEQUENCE [LARGE SCALE GENOMIC DNA]</scope>
    <source>
        <strain evidence="7 10">HT4</strain>
    </source>
</reference>
<evidence type="ECO:0000313" key="10">
    <source>
        <dbReference type="Proteomes" id="UP000297747"/>
    </source>
</evidence>
<dbReference type="Pfam" id="PF12802">
    <property type="entry name" value="MarR_2"/>
    <property type="match status" value="1"/>
</dbReference>
<dbReference type="InterPro" id="IPR036390">
    <property type="entry name" value="WH_DNA-bd_sf"/>
</dbReference>
<dbReference type="SMART" id="SM00347">
    <property type="entry name" value="HTH_MARR"/>
    <property type="match status" value="1"/>
</dbReference>
<dbReference type="EMBL" id="SPQA01000020">
    <property type="protein sequence ID" value="TFU30402.1"/>
    <property type="molecule type" value="Genomic_DNA"/>
</dbReference>
<dbReference type="Proteomes" id="UP000297747">
    <property type="component" value="Unassembled WGS sequence"/>
</dbReference>
<dbReference type="AlphaFoldDB" id="A0A1Q8ECP2"/>
<evidence type="ECO:0000256" key="1">
    <source>
        <dbReference type="ARBA" id="ARBA00023015"/>
    </source>
</evidence>
<dbReference type="PANTHER" id="PTHR42756">
    <property type="entry name" value="TRANSCRIPTIONAL REGULATOR, MARR"/>
    <property type="match status" value="1"/>
</dbReference>
<evidence type="ECO:0000256" key="3">
    <source>
        <dbReference type="ARBA" id="ARBA00023163"/>
    </source>
</evidence>
<dbReference type="GO" id="GO:0003700">
    <property type="term" value="F:DNA-binding transcription factor activity"/>
    <property type="evidence" value="ECO:0007669"/>
    <property type="project" value="InterPro"/>
</dbReference>
<gene>
    <name evidence="6" type="primary">marR_2</name>
    <name evidence="5" type="ORF">BU200_06640</name>
    <name evidence="7" type="ORF">E4U01_06500</name>
    <name evidence="6" type="ORF">NCTC12957_00749</name>
</gene>
<dbReference type="GO" id="GO:0003677">
    <property type="term" value="F:DNA binding"/>
    <property type="evidence" value="ECO:0007669"/>
    <property type="project" value="UniProtKB-KW"/>
</dbReference>
<keyword evidence="8" id="KW-1185">Reference proteome</keyword>
<dbReference type="Proteomes" id="UP000186437">
    <property type="component" value="Unassembled WGS sequence"/>
</dbReference>
<dbReference type="PROSITE" id="PS50995">
    <property type="entry name" value="HTH_MARR_2"/>
    <property type="match status" value="1"/>
</dbReference>
<name>A0A1Q8ECP2_STRAI</name>
<evidence type="ECO:0000259" key="4">
    <source>
        <dbReference type="PROSITE" id="PS50995"/>
    </source>
</evidence>
<evidence type="ECO:0000313" key="8">
    <source>
        <dbReference type="Proteomes" id="UP000186437"/>
    </source>
</evidence>
<keyword evidence="1" id="KW-0805">Transcription regulation</keyword>
<dbReference type="Proteomes" id="UP000255213">
    <property type="component" value="Unassembled WGS sequence"/>
</dbReference>
<evidence type="ECO:0000313" key="9">
    <source>
        <dbReference type="Proteomes" id="UP000255213"/>
    </source>
</evidence>
<evidence type="ECO:0000313" key="5">
    <source>
        <dbReference type="EMBL" id="OLF49562.1"/>
    </source>
</evidence>
<reference evidence="8" key="2">
    <citation type="submission" date="2016-12" db="EMBL/GenBank/DDBJ databases">
        <authorList>
            <person name="Gulvik C.A."/>
        </authorList>
    </citation>
    <scope>NUCLEOTIDE SEQUENCE [LARGE SCALE GENOMIC DNA]</scope>
    <source>
        <strain evidence="8">ATCC 51725</strain>
    </source>
</reference>
<protein>
    <submittedName>
        <fullName evidence="5 6">Transcriptional regulator</fullName>
    </submittedName>
</protein>
<organism evidence="5 8">
    <name type="scientific">Streptococcus acidominimus</name>
    <dbReference type="NCBI Taxonomy" id="1326"/>
    <lineage>
        <taxon>Bacteria</taxon>
        <taxon>Bacillati</taxon>
        <taxon>Bacillota</taxon>
        <taxon>Bacilli</taxon>
        <taxon>Lactobacillales</taxon>
        <taxon>Streptococcaceae</taxon>
        <taxon>Streptococcus</taxon>
    </lineage>
</organism>
<reference evidence="5" key="1">
    <citation type="submission" date="2016-12" db="EMBL/GenBank/DDBJ databases">
        <authorList>
            <person name="Song W.-J."/>
            <person name="Kurnit D.M."/>
        </authorList>
    </citation>
    <scope>NUCLEOTIDE SEQUENCE [LARGE SCALE GENOMIC DNA]</scope>
    <source>
        <strain evidence="5">ATCC 51725</strain>
    </source>
</reference>
<evidence type="ECO:0000313" key="6">
    <source>
        <dbReference type="EMBL" id="SUN06652.1"/>
    </source>
</evidence>
<dbReference type="OrthoDB" id="5461037at2"/>
<proteinExistence type="predicted"/>
<dbReference type="EMBL" id="UHEN01000001">
    <property type="protein sequence ID" value="SUN06652.1"/>
    <property type="molecule type" value="Genomic_DNA"/>
</dbReference>
<evidence type="ECO:0000256" key="2">
    <source>
        <dbReference type="ARBA" id="ARBA00023125"/>
    </source>
</evidence>
<keyword evidence="3" id="KW-0804">Transcription</keyword>
<accession>A0A1Q8ECP2</accession>
<dbReference type="PANTHER" id="PTHR42756:SF1">
    <property type="entry name" value="TRANSCRIPTIONAL REPRESSOR OF EMRAB OPERON"/>
    <property type="match status" value="1"/>
</dbReference>
<dbReference type="InterPro" id="IPR000835">
    <property type="entry name" value="HTH_MarR-typ"/>
</dbReference>
<dbReference type="EMBL" id="MSJL01000027">
    <property type="protein sequence ID" value="OLF49562.1"/>
    <property type="molecule type" value="Genomic_DNA"/>
</dbReference>
<dbReference type="InterPro" id="IPR036388">
    <property type="entry name" value="WH-like_DNA-bd_sf"/>
</dbReference>
<dbReference type="PRINTS" id="PR00598">
    <property type="entry name" value="HTHMARR"/>
</dbReference>
<keyword evidence="2" id="KW-0238">DNA-binding</keyword>
<evidence type="ECO:0000313" key="7">
    <source>
        <dbReference type="EMBL" id="TFU30402.1"/>
    </source>
</evidence>
<sequence length="144" mass="16833">MEDAKINEYLTAIFNNVLIIEETSLRGSRFKDLSIKEMHTIDVIGDKDGVTPSDVARALMVTLGTVTTSLNNLERKGYIERIRSTKDRRVIHLHLTKKGRLVYRLHQRFHNEMVRQITSDMDETEFKVMKKGLLKLYHFLEDLK</sequence>
<dbReference type="Gene3D" id="1.10.10.10">
    <property type="entry name" value="Winged helix-like DNA-binding domain superfamily/Winged helix DNA-binding domain"/>
    <property type="match status" value="1"/>
</dbReference>
<reference evidence="6 9" key="3">
    <citation type="submission" date="2018-06" db="EMBL/GenBank/DDBJ databases">
        <authorList>
            <consortium name="Pathogen Informatics"/>
            <person name="Doyle S."/>
        </authorList>
    </citation>
    <scope>NUCLEOTIDE SEQUENCE [LARGE SCALE GENOMIC DNA]</scope>
    <source>
        <strain evidence="6 9">NCTC12957</strain>
    </source>
</reference>